<feature type="non-terminal residue" evidence="1">
    <location>
        <position position="44"/>
    </location>
</feature>
<dbReference type="EMBL" id="AMEM01000010">
    <property type="protein sequence ID" value="EKX91714.1"/>
    <property type="molecule type" value="Genomic_DNA"/>
</dbReference>
<gene>
    <name evidence="1" type="ORF">HMPREF9997_00555</name>
</gene>
<dbReference type="HOGENOM" id="CLU_3226087_0_0_11"/>
<reference evidence="1 2" key="1">
    <citation type="submission" date="2012-05" db="EMBL/GenBank/DDBJ databases">
        <authorList>
            <person name="Weinstock G."/>
            <person name="Sodergren E."/>
            <person name="Lobos E.A."/>
            <person name="Fulton L."/>
            <person name="Fulton R."/>
            <person name="Courtney L."/>
            <person name="Fronick C."/>
            <person name="O'Laughlin M."/>
            <person name="Godfrey J."/>
            <person name="Wilson R.M."/>
            <person name="Miner T."/>
            <person name="Farmer C."/>
            <person name="Delehaunty K."/>
            <person name="Cordes M."/>
            <person name="Minx P."/>
            <person name="Tomlinson C."/>
            <person name="Chen J."/>
            <person name="Wollam A."/>
            <person name="Pepin K.H."/>
            <person name="Bhonagiri V."/>
            <person name="Zhang X."/>
            <person name="Suruliraj S."/>
            <person name="Warren W."/>
            <person name="Mitreva M."/>
            <person name="Mardis E.R."/>
            <person name="Wilson R.K."/>
        </authorList>
    </citation>
    <scope>NUCLEOTIDE SEQUENCE [LARGE SCALE GENOMIC DNA]</scope>
    <source>
        <strain evidence="1 2">F0235</strain>
    </source>
</reference>
<dbReference type="Proteomes" id="UP000010445">
    <property type="component" value="Unassembled WGS sequence"/>
</dbReference>
<organism evidence="1 2">
    <name type="scientific">Corynebacterium durum F0235</name>
    <dbReference type="NCBI Taxonomy" id="1035195"/>
    <lineage>
        <taxon>Bacteria</taxon>
        <taxon>Bacillati</taxon>
        <taxon>Actinomycetota</taxon>
        <taxon>Actinomycetes</taxon>
        <taxon>Mycobacteriales</taxon>
        <taxon>Corynebacteriaceae</taxon>
        <taxon>Corynebacterium</taxon>
    </lineage>
</organism>
<evidence type="ECO:0000313" key="2">
    <source>
        <dbReference type="Proteomes" id="UP000010445"/>
    </source>
</evidence>
<proteinExistence type="predicted"/>
<dbReference type="AlphaFoldDB" id="L1ML80"/>
<dbReference type="STRING" id="1035195.HMPREF9997_00555"/>
<accession>L1ML80</accession>
<keyword evidence="2" id="KW-1185">Reference proteome</keyword>
<comment type="caution">
    <text evidence="1">The sequence shown here is derived from an EMBL/GenBank/DDBJ whole genome shotgun (WGS) entry which is preliminary data.</text>
</comment>
<sequence length="44" mass="4821">MGKILDQVRTVMSLLNERDQSQVIRITTTVSPEPLSVTSSKFGG</sequence>
<name>L1ML80_9CORY</name>
<evidence type="ECO:0000313" key="1">
    <source>
        <dbReference type="EMBL" id="EKX91714.1"/>
    </source>
</evidence>
<protein>
    <submittedName>
        <fullName evidence="1">Uncharacterized protein</fullName>
    </submittedName>
</protein>